<comment type="caution">
    <text evidence="1">The sequence shown here is derived from an EMBL/GenBank/DDBJ whole genome shotgun (WGS) entry which is preliminary data.</text>
</comment>
<accession>A0ACB7X5J0</accession>
<proteinExistence type="predicted"/>
<dbReference type="EMBL" id="CM037152">
    <property type="protein sequence ID" value="KAH7835794.1"/>
    <property type="molecule type" value="Genomic_DNA"/>
</dbReference>
<evidence type="ECO:0000313" key="1">
    <source>
        <dbReference type="EMBL" id="KAH7835794.1"/>
    </source>
</evidence>
<sequence>MINFVALSLLLSSLVTAGFLTPSQEPQTPHNDVVIVKEGHRAVIVEYEKETDGSTRVSISPPQQTHFSHKPISEEAATTAVEAAEAAKEKVKEPGKRQGPRELVCDAFGKCTHRIASVIGKAKEKVAEKAQEVEGGAKEVVGEAFEIAKETAEKAKTMGKHVQGNVSTTIESAKEKTKEKAEQGIEMAELVAEREKEKTKEKAEQVREMTEQVAERAKEKTKEKAEQAKEMVERAKEKTKEKAEQGREMAEQAKTGGNRVKEGGEKLLEEILQRGRAVAAAMDWVAAVVHLLGFSTAYGICLWVTFVSGYVLAGTLPRQQFGMVQSRIYPVYFRVMAFSVDVALVGHLVGRRGKLFTSKSEMLQGFHLLGSLLMILINSFYLEPRAKKVMFEKMKLEKEEGRGRVEPDSVIPATPARGTTTAAASETILTPPVSIPEKQDPDKVKSRMVKMNERLKKLNAYSSLLNIFTLVALTWHLVYLGQQLHLSC</sequence>
<keyword evidence="2" id="KW-1185">Reference proteome</keyword>
<reference evidence="1 2" key="1">
    <citation type="journal article" date="2021" name="Hortic Res">
        <title>High-quality reference genome and annotation aids understanding of berry development for evergreen blueberry (Vaccinium darrowii).</title>
        <authorList>
            <person name="Yu J."/>
            <person name="Hulse-Kemp A.M."/>
            <person name="Babiker E."/>
            <person name="Staton M."/>
        </authorList>
    </citation>
    <scope>NUCLEOTIDE SEQUENCE [LARGE SCALE GENOMIC DNA]</scope>
    <source>
        <strain evidence="2">cv. NJ 8807/NJ 8810</strain>
        <tissue evidence="1">Young leaf</tissue>
    </source>
</reference>
<organism evidence="1 2">
    <name type="scientific">Vaccinium darrowii</name>
    <dbReference type="NCBI Taxonomy" id="229202"/>
    <lineage>
        <taxon>Eukaryota</taxon>
        <taxon>Viridiplantae</taxon>
        <taxon>Streptophyta</taxon>
        <taxon>Embryophyta</taxon>
        <taxon>Tracheophyta</taxon>
        <taxon>Spermatophyta</taxon>
        <taxon>Magnoliopsida</taxon>
        <taxon>eudicotyledons</taxon>
        <taxon>Gunneridae</taxon>
        <taxon>Pentapetalae</taxon>
        <taxon>asterids</taxon>
        <taxon>Ericales</taxon>
        <taxon>Ericaceae</taxon>
        <taxon>Vaccinioideae</taxon>
        <taxon>Vaccinieae</taxon>
        <taxon>Vaccinium</taxon>
    </lineage>
</organism>
<name>A0ACB7X5J0_9ERIC</name>
<evidence type="ECO:0000313" key="2">
    <source>
        <dbReference type="Proteomes" id="UP000828048"/>
    </source>
</evidence>
<gene>
    <name evidence="1" type="ORF">Vadar_029911</name>
</gene>
<protein>
    <submittedName>
        <fullName evidence="1">Uncharacterized protein</fullName>
    </submittedName>
</protein>
<dbReference type="Proteomes" id="UP000828048">
    <property type="component" value="Chromosome 2"/>
</dbReference>